<sequence>MGSLYSLLIPALPPACGCAYGLPAALRPTLRCHQPATTVTPSPRRLFKRTSIRGHQFGTPFSFKCDFSLPPSASGDGPPSDTVADTLEAAPAVIGYITNLLVERLHCQRVGDMAGLRAKFDYLIDTQQHHYTSSELLNVRCEGWEDTGPCHGCECGLAKMILSPGGNGLLGRQG</sequence>
<proteinExistence type="predicted"/>
<evidence type="ECO:0000313" key="1">
    <source>
        <dbReference type="EMBL" id="GFH13707.1"/>
    </source>
</evidence>
<gene>
    <name evidence="1" type="ORF">HaLaN_09643</name>
</gene>
<reference evidence="1 2" key="1">
    <citation type="submission" date="2020-02" db="EMBL/GenBank/DDBJ databases">
        <title>Draft genome sequence of Haematococcus lacustris strain NIES-144.</title>
        <authorList>
            <person name="Morimoto D."/>
            <person name="Nakagawa S."/>
            <person name="Yoshida T."/>
            <person name="Sawayama S."/>
        </authorList>
    </citation>
    <scope>NUCLEOTIDE SEQUENCE [LARGE SCALE GENOMIC DNA]</scope>
    <source>
        <strain evidence="1 2">NIES-144</strain>
    </source>
</reference>
<comment type="caution">
    <text evidence="1">The sequence shown here is derived from an EMBL/GenBank/DDBJ whole genome shotgun (WGS) entry which is preliminary data.</text>
</comment>
<feature type="non-terminal residue" evidence="1">
    <location>
        <position position="174"/>
    </location>
</feature>
<dbReference type="Proteomes" id="UP000485058">
    <property type="component" value="Unassembled WGS sequence"/>
</dbReference>
<evidence type="ECO:0000313" key="2">
    <source>
        <dbReference type="Proteomes" id="UP000485058"/>
    </source>
</evidence>
<dbReference type="EMBL" id="BLLF01000642">
    <property type="protein sequence ID" value="GFH13707.1"/>
    <property type="molecule type" value="Genomic_DNA"/>
</dbReference>
<dbReference type="AlphaFoldDB" id="A0A699YU05"/>
<protein>
    <submittedName>
        <fullName evidence="1">Uncharacterized protein</fullName>
    </submittedName>
</protein>
<organism evidence="1 2">
    <name type="scientific">Haematococcus lacustris</name>
    <name type="common">Green alga</name>
    <name type="synonym">Haematococcus pluvialis</name>
    <dbReference type="NCBI Taxonomy" id="44745"/>
    <lineage>
        <taxon>Eukaryota</taxon>
        <taxon>Viridiplantae</taxon>
        <taxon>Chlorophyta</taxon>
        <taxon>core chlorophytes</taxon>
        <taxon>Chlorophyceae</taxon>
        <taxon>CS clade</taxon>
        <taxon>Chlamydomonadales</taxon>
        <taxon>Haematococcaceae</taxon>
        <taxon>Haematococcus</taxon>
    </lineage>
</organism>
<name>A0A699YU05_HAELA</name>
<accession>A0A699YU05</accession>
<keyword evidence="2" id="KW-1185">Reference proteome</keyword>
<feature type="non-terminal residue" evidence="1">
    <location>
        <position position="1"/>
    </location>
</feature>